<dbReference type="InterPro" id="IPR003462">
    <property type="entry name" value="ODC_Mu_crystall"/>
</dbReference>
<keyword evidence="2" id="KW-1185">Reference proteome</keyword>
<reference evidence="1 2" key="1">
    <citation type="submission" date="2016-12" db="EMBL/GenBank/DDBJ databases">
        <title>The draft genome sequence of Actinophytocola xinjiangensis.</title>
        <authorList>
            <person name="Wang W."/>
            <person name="Yuan L."/>
        </authorList>
    </citation>
    <scope>NUCLEOTIDE SEQUENCE [LARGE SCALE GENOMIC DNA]</scope>
    <source>
        <strain evidence="1 2">CGMCC 4.4663</strain>
    </source>
</reference>
<organism evidence="1 2">
    <name type="scientific">Actinophytocola xinjiangensis</name>
    <dbReference type="NCBI Taxonomy" id="485602"/>
    <lineage>
        <taxon>Bacteria</taxon>
        <taxon>Bacillati</taxon>
        <taxon>Actinomycetota</taxon>
        <taxon>Actinomycetes</taxon>
        <taxon>Pseudonocardiales</taxon>
        <taxon>Pseudonocardiaceae</taxon>
    </lineage>
</organism>
<evidence type="ECO:0000313" key="1">
    <source>
        <dbReference type="EMBL" id="OLF13007.1"/>
    </source>
</evidence>
<dbReference type="InterPro" id="IPR023401">
    <property type="entry name" value="ODC_N"/>
</dbReference>
<dbReference type="AlphaFoldDB" id="A0A7Z0WSC3"/>
<dbReference type="EMBL" id="MSIF01000002">
    <property type="protein sequence ID" value="OLF13007.1"/>
    <property type="molecule type" value="Genomic_DNA"/>
</dbReference>
<accession>A0A7Z0WSC3</accession>
<name>A0A7Z0WSC3_9PSEU</name>
<proteinExistence type="predicted"/>
<sequence length="309" mass="33046">MTEALLRLRAHEVWSALEIIDPVAVLAEDLIGRTVGRFGRLYRTRGRLIAWEGAGRNGSELVLLEHPDAVPCLLPAQSLRDALAAALTAVAARELLVGGAVTVGMLGSADTVQTQLSVIARNVPDISHVALCLADGRTIERKLLDQLELTSIGLSVVPTLAEAVFGANLVVATNHSAAHQDVSELRLDQLARGAVLVNTTGKDLPAQVVDQVDGVFVDEFDLIDDHRDRRVVATHLAEPTTESANLHGGAGPRISADLAQLLTGRHTGRRQGDDVLLVELLGAHELHAELAYRIYEGARRTGLGERIST</sequence>
<dbReference type="SUPFAM" id="SSF51735">
    <property type="entry name" value="NAD(P)-binding Rossmann-fold domains"/>
    <property type="match status" value="1"/>
</dbReference>
<comment type="caution">
    <text evidence="1">The sequence shown here is derived from an EMBL/GenBank/DDBJ whole genome shotgun (WGS) entry which is preliminary data.</text>
</comment>
<dbReference type="OrthoDB" id="3684595at2"/>
<evidence type="ECO:0008006" key="3">
    <source>
        <dbReference type="Google" id="ProtNLM"/>
    </source>
</evidence>
<protein>
    <recommendedName>
        <fullName evidence="3">Ornithine cyclodeaminase</fullName>
    </recommendedName>
</protein>
<dbReference type="InterPro" id="IPR036291">
    <property type="entry name" value="NAD(P)-bd_dom_sf"/>
</dbReference>
<dbReference type="RefSeq" id="WP_075131916.1">
    <property type="nucleotide sequence ID" value="NZ_MSIF01000002.1"/>
</dbReference>
<evidence type="ECO:0000313" key="2">
    <source>
        <dbReference type="Proteomes" id="UP000185696"/>
    </source>
</evidence>
<dbReference type="Gene3D" id="3.40.50.720">
    <property type="entry name" value="NAD(P)-binding Rossmann-like Domain"/>
    <property type="match status" value="1"/>
</dbReference>
<dbReference type="Proteomes" id="UP000185696">
    <property type="component" value="Unassembled WGS sequence"/>
</dbReference>
<dbReference type="Pfam" id="PF02423">
    <property type="entry name" value="OCD_Mu_crystall"/>
    <property type="match status" value="1"/>
</dbReference>
<gene>
    <name evidence="1" type="ORF">BLA60_07115</name>
</gene>
<dbReference type="Gene3D" id="3.30.1780.10">
    <property type="entry name" value="ornithine cyclodeaminase, domain 1"/>
    <property type="match status" value="1"/>
</dbReference>